<gene>
    <name evidence="1" type="ORF">QE152_g29567</name>
</gene>
<proteinExistence type="predicted"/>
<dbReference type="AlphaFoldDB" id="A0AAW1JH74"/>
<protein>
    <submittedName>
        <fullName evidence="1">Uncharacterized protein</fullName>
    </submittedName>
</protein>
<keyword evidence="2" id="KW-1185">Reference proteome</keyword>
<sequence>MELSVYSDADYAGDIETRHSTTGYVSVLCKGPITWSSQRQRCVSRSTTESEYIAASDAAREVVWLRGLLAELKVPCDEPTVLFVDNQSAIKLPCDEPTVLFVDNQSAIKLVEGKDSHKRTKHIDIRYHYIREIVESGQLIVKYIPSDKQLADIFTKLLPKGRFVLANSELMYSIN</sequence>
<evidence type="ECO:0000313" key="1">
    <source>
        <dbReference type="EMBL" id="KAK9703041.1"/>
    </source>
</evidence>
<name>A0AAW1JH74_POPJA</name>
<comment type="caution">
    <text evidence="1">The sequence shown here is derived from an EMBL/GenBank/DDBJ whole genome shotgun (WGS) entry which is preliminary data.</text>
</comment>
<dbReference type="EMBL" id="JASPKY010000377">
    <property type="protein sequence ID" value="KAK9703041.1"/>
    <property type="molecule type" value="Genomic_DNA"/>
</dbReference>
<organism evidence="1 2">
    <name type="scientific">Popillia japonica</name>
    <name type="common">Japanese beetle</name>
    <dbReference type="NCBI Taxonomy" id="7064"/>
    <lineage>
        <taxon>Eukaryota</taxon>
        <taxon>Metazoa</taxon>
        <taxon>Ecdysozoa</taxon>
        <taxon>Arthropoda</taxon>
        <taxon>Hexapoda</taxon>
        <taxon>Insecta</taxon>
        <taxon>Pterygota</taxon>
        <taxon>Neoptera</taxon>
        <taxon>Endopterygota</taxon>
        <taxon>Coleoptera</taxon>
        <taxon>Polyphaga</taxon>
        <taxon>Scarabaeiformia</taxon>
        <taxon>Scarabaeidae</taxon>
        <taxon>Rutelinae</taxon>
        <taxon>Popillia</taxon>
    </lineage>
</organism>
<reference evidence="1 2" key="1">
    <citation type="journal article" date="2024" name="BMC Genomics">
        <title>De novo assembly and annotation of Popillia japonica's genome with initial clues to its potential as an invasive pest.</title>
        <authorList>
            <person name="Cucini C."/>
            <person name="Boschi S."/>
            <person name="Funari R."/>
            <person name="Cardaioli E."/>
            <person name="Iannotti N."/>
            <person name="Marturano G."/>
            <person name="Paoli F."/>
            <person name="Bruttini M."/>
            <person name="Carapelli A."/>
            <person name="Frati F."/>
            <person name="Nardi F."/>
        </authorList>
    </citation>
    <scope>NUCLEOTIDE SEQUENCE [LARGE SCALE GENOMIC DNA]</scope>
    <source>
        <strain evidence="1">DMR45628</strain>
    </source>
</reference>
<dbReference type="PANTHER" id="PTHR11439:SF483">
    <property type="entry name" value="PEPTIDE SYNTHASE GLIP-LIKE, PUTATIVE (AFU_ORTHOLOGUE AFUA_3G12920)-RELATED"/>
    <property type="match status" value="1"/>
</dbReference>
<accession>A0AAW1JH74</accession>
<dbReference type="Proteomes" id="UP001458880">
    <property type="component" value="Unassembled WGS sequence"/>
</dbReference>
<dbReference type="PANTHER" id="PTHR11439">
    <property type="entry name" value="GAG-POL-RELATED RETROTRANSPOSON"/>
    <property type="match status" value="1"/>
</dbReference>
<evidence type="ECO:0000313" key="2">
    <source>
        <dbReference type="Proteomes" id="UP001458880"/>
    </source>
</evidence>
<dbReference type="CDD" id="cd09272">
    <property type="entry name" value="RNase_HI_RT_Ty1"/>
    <property type="match status" value="1"/>
</dbReference>